<dbReference type="EMBL" id="CDMC01000002">
    <property type="protein sequence ID" value="CEN59922.1"/>
    <property type="molecule type" value="Genomic_DNA"/>
</dbReference>
<evidence type="ECO:0000313" key="4">
    <source>
        <dbReference type="Proteomes" id="UP000054771"/>
    </source>
</evidence>
<keyword evidence="1" id="KW-0472">Membrane</keyword>
<sequence length="205" mass="22702">MALILMVALWAIKVSFCLALYKVVHRTVYTASVVGVAVVTTAVTCFECLWTVFFCKPVQAFWLSRDPAFCKNPTAWLISMTSAATIIRMVYNGDIKDPTRNFLVSNLALWMSIEVGVSIICTSAVALKPLLKKARIIQGSNRPADPATLVLGPNDQQIEYDVDFSLTWSDSQQQGIALEARASNRERELSVETLTPMGKATMEYL</sequence>
<feature type="signal peptide" evidence="2">
    <location>
        <begin position="1"/>
        <end position="19"/>
    </location>
</feature>
<accession>A0A0U5CMJ3</accession>
<reference evidence="4" key="1">
    <citation type="journal article" date="2016" name="Genome Announc.">
        <title>Draft genome sequences of fungus Aspergillus calidoustus.</title>
        <authorList>
            <person name="Horn F."/>
            <person name="Linde J."/>
            <person name="Mattern D.J."/>
            <person name="Walther G."/>
            <person name="Guthke R."/>
            <person name="Scherlach K."/>
            <person name="Martin K."/>
            <person name="Brakhage A.A."/>
            <person name="Petzke L."/>
            <person name="Valiante V."/>
        </authorList>
    </citation>
    <scope>NUCLEOTIDE SEQUENCE [LARGE SCALE GENOMIC DNA]</scope>
    <source>
        <strain evidence="4">SF006504</strain>
    </source>
</reference>
<evidence type="ECO:0000256" key="2">
    <source>
        <dbReference type="SAM" id="SignalP"/>
    </source>
</evidence>
<proteinExistence type="predicted"/>
<keyword evidence="2" id="KW-0732">Signal</keyword>
<gene>
    <name evidence="3" type="ORF">ASPCAL02363</name>
</gene>
<evidence type="ECO:0008006" key="5">
    <source>
        <dbReference type="Google" id="ProtNLM"/>
    </source>
</evidence>
<evidence type="ECO:0000313" key="3">
    <source>
        <dbReference type="EMBL" id="CEN59922.1"/>
    </source>
</evidence>
<feature type="transmembrane region" description="Helical" evidence="1">
    <location>
        <begin position="27"/>
        <end position="53"/>
    </location>
</feature>
<keyword evidence="1" id="KW-0812">Transmembrane</keyword>
<dbReference type="AlphaFoldDB" id="A0A0U5CMJ3"/>
<keyword evidence="1" id="KW-1133">Transmembrane helix</keyword>
<dbReference type="InterPro" id="IPR052337">
    <property type="entry name" value="SAT4-like"/>
</dbReference>
<dbReference type="PANTHER" id="PTHR33048">
    <property type="entry name" value="PTH11-LIKE INTEGRAL MEMBRANE PROTEIN (AFU_ORTHOLOGUE AFUA_5G11245)"/>
    <property type="match status" value="1"/>
</dbReference>
<feature type="transmembrane region" description="Helical" evidence="1">
    <location>
        <begin position="74"/>
        <end position="91"/>
    </location>
</feature>
<feature type="transmembrane region" description="Helical" evidence="1">
    <location>
        <begin position="103"/>
        <end position="127"/>
    </location>
</feature>
<organism evidence="3 4">
    <name type="scientific">Aspergillus calidoustus</name>
    <dbReference type="NCBI Taxonomy" id="454130"/>
    <lineage>
        <taxon>Eukaryota</taxon>
        <taxon>Fungi</taxon>
        <taxon>Dikarya</taxon>
        <taxon>Ascomycota</taxon>
        <taxon>Pezizomycotina</taxon>
        <taxon>Eurotiomycetes</taxon>
        <taxon>Eurotiomycetidae</taxon>
        <taxon>Eurotiales</taxon>
        <taxon>Aspergillaceae</taxon>
        <taxon>Aspergillus</taxon>
        <taxon>Aspergillus subgen. Nidulantes</taxon>
    </lineage>
</organism>
<dbReference type="Proteomes" id="UP000054771">
    <property type="component" value="Unassembled WGS sequence"/>
</dbReference>
<protein>
    <recommendedName>
        <fullName evidence="5">Integral membrane protein</fullName>
    </recommendedName>
</protein>
<keyword evidence="4" id="KW-1185">Reference proteome</keyword>
<dbReference type="PANTHER" id="PTHR33048:SF47">
    <property type="entry name" value="INTEGRAL MEMBRANE PROTEIN-RELATED"/>
    <property type="match status" value="1"/>
</dbReference>
<evidence type="ECO:0000256" key="1">
    <source>
        <dbReference type="SAM" id="Phobius"/>
    </source>
</evidence>
<name>A0A0U5CMJ3_ASPCI</name>
<feature type="chain" id="PRO_5006855763" description="Integral membrane protein" evidence="2">
    <location>
        <begin position="20"/>
        <end position="205"/>
    </location>
</feature>